<feature type="region of interest" description="Disordered" evidence="1">
    <location>
        <begin position="1"/>
        <end position="33"/>
    </location>
</feature>
<evidence type="ECO:0000256" key="1">
    <source>
        <dbReference type="SAM" id="MobiDB-lite"/>
    </source>
</evidence>
<keyword evidence="3" id="KW-1185">Reference proteome</keyword>
<comment type="caution">
    <text evidence="2">The sequence shown here is derived from an EMBL/GenBank/DDBJ whole genome shotgun (WGS) entry which is preliminary data.</text>
</comment>
<feature type="compositionally biased region" description="Low complexity" evidence="1">
    <location>
        <begin position="1"/>
        <end position="20"/>
    </location>
</feature>
<proteinExistence type="predicted"/>
<name>A0A8J4TZ82_CLAMG</name>
<gene>
    <name evidence="2" type="ORF">DAT39_015173</name>
</gene>
<organism evidence="2 3">
    <name type="scientific">Clarias magur</name>
    <name type="common">Asian catfish</name>
    <name type="synonym">Macropteronotus magur</name>
    <dbReference type="NCBI Taxonomy" id="1594786"/>
    <lineage>
        <taxon>Eukaryota</taxon>
        <taxon>Metazoa</taxon>
        <taxon>Chordata</taxon>
        <taxon>Craniata</taxon>
        <taxon>Vertebrata</taxon>
        <taxon>Euteleostomi</taxon>
        <taxon>Actinopterygii</taxon>
        <taxon>Neopterygii</taxon>
        <taxon>Teleostei</taxon>
        <taxon>Ostariophysi</taxon>
        <taxon>Siluriformes</taxon>
        <taxon>Clariidae</taxon>
        <taxon>Clarias</taxon>
    </lineage>
</organism>
<dbReference type="AlphaFoldDB" id="A0A8J4TZ82"/>
<protein>
    <submittedName>
        <fullName evidence="2">Uncharacterized protein</fullName>
    </submittedName>
</protein>
<evidence type="ECO:0000313" key="3">
    <source>
        <dbReference type="Proteomes" id="UP000727407"/>
    </source>
</evidence>
<dbReference type="EMBL" id="QNUK01000339">
    <property type="protein sequence ID" value="KAF5895131.1"/>
    <property type="molecule type" value="Genomic_DNA"/>
</dbReference>
<evidence type="ECO:0000313" key="2">
    <source>
        <dbReference type="EMBL" id="KAF5895131.1"/>
    </source>
</evidence>
<accession>A0A8J4TZ82</accession>
<dbReference type="Proteomes" id="UP000727407">
    <property type="component" value="Unassembled WGS sequence"/>
</dbReference>
<reference evidence="2" key="1">
    <citation type="submission" date="2020-07" db="EMBL/GenBank/DDBJ databases">
        <title>Clarias magur genome sequencing, assembly and annotation.</title>
        <authorList>
            <person name="Kushwaha B."/>
            <person name="Kumar R."/>
            <person name="Das P."/>
            <person name="Joshi C.G."/>
            <person name="Kumar D."/>
            <person name="Nagpure N.S."/>
            <person name="Pandey M."/>
            <person name="Agarwal S."/>
            <person name="Srivastava S."/>
            <person name="Singh M."/>
            <person name="Sahoo L."/>
            <person name="Jayasankar P."/>
            <person name="Meher P.K."/>
            <person name="Koringa P.G."/>
            <person name="Iquebal M.A."/>
            <person name="Das S.P."/>
            <person name="Bit A."/>
            <person name="Patnaik S."/>
            <person name="Patel N."/>
            <person name="Shah T.M."/>
            <person name="Hinsu A."/>
            <person name="Jena J.K."/>
        </authorList>
    </citation>
    <scope>NUCLEOTIDE SEQUENCE</scope>
    <source>
        <strain evidence="2">CIFAMagur01</strain>
        <tissue evidence="2">Testis</tissue>
    </source>
</reference>
<sequence length="87" mass="9343">MYDLVDLGDVEGSSGSGLSSPHGRRQMRLQGSNETQVCSAQHCTFLHGPENPSQPGVLCRADISGSKYCRIVVATSSTVTFLIFPEQ</sequence>